<sequence>MTEVVFPAIDAKARSTQQKMIERFNRTILHNEFPDGAKVMAVDPIQGDKLTPRYEGPFTVVRRNTGGAYILKDGTDELLGRKYAPSQLKLVLDDLDDDDIYEVEYITAHRTAEAGGG</sequence>
<evidence type="ECO:0000313" key="1">
    <source>
        <dbReference type="EMBL" id="KAG0240761.1"/>
    </source>
</evidence>
<dbReference type="Proteomes" id="UP000726737">
    <property type="component" value="Unassembled WGS sequence"/>
</dbReference>
<dbReference type="OrthoDB" id="10267344at2759"/>
<feature type="non-terminal residue" evidence="1">
    <location>
        <position position="117"/>
    </location>
</feature>
<protein>
    <submittedName>
        <fullName evidence="1">Uncharacterized protein</fullName>
    </submittedName>
</protein>
<gene>
    <name evidence="1" type="ORF">BG011_003618</name>
</gene>
<reference evidence="1" key="1">
    <citation type="journal article" date="2020" name="Fungal Divers.">
        <title>Resolving the Mortierellaceae phylogeny through synthesis of multi-gene phylogenetics and phylogenomics.</title>
        <authorList>
            <person name="Vandepol N."/>
            <person name="Liber J."/>
            <person name="Desiro A."/>
            <person name="Na H."/>
            <person name="Kennedy M."/>
            <person name="Barry K."/>
            <person name="Grigoriev I.V."/>
            <person name="Miller A.N."/>
            <person name="O'Donnell K."/>
            <person name="Stajich J.E."/>
            <person name="Bonito G."/>
        </authorList>
    </citation>
    <scope>NUCLEOTIDE SEQUENCE</scope>
    <source>
        <strain evidence="1">KOD948</strain>
    </source>
</reference>
<accession>A0A9P6PHQ2</accession>
<dbReference type="AlphaFoldDB" id="A0A9P6PHQ2"/>
<keyword evidence="2" id="KW-1185">Reference proteome</keyword>
<comment type="caution">
    <text evidence="1">The sequence shown here is derived from an EMBL/GenBank/DDBJ whole genome shotgun (WGS) entry which is preliminary data.</text>
</comment>
<dbReference type="EMBL" id="JAAAJA010002382">
    <property type="protein sequence ID" value="KAG0240761.1"/>
    <property type="molecule type" value="Genomic_DNA"/>
</dbReference>
<proteinExistence type="predicted"/>
<organism evidence="1 2">
    <name type="scientific">Mortierella polycephala</name>
    <dbReference type="NCBI Taxonomy" id="41804"/>
    <lineage>
        <taxon>Eukaryota</taxon>
        <taxon>Fungi</taxon>
        <taxon>Fungi incertae sedis</taxon>
        <taxon>Mucoromycota</taxon>
        <taxon>Mortierellomycotina</taxon>
        <taxon>Mortierellomycetes</taxon>
        <taxon>Mortierellales</taxon>
        <taxon>Mortierellaceae</taxon>
        <taxon>Mortierella</taxon>
    </lineage>
</organism>
<name>A0A9P6PHQ2_9FUNG</name>
<evidence type="ECO:0000313" key="2">
    <source>
        <dbReference type="Proteomes" id="UP000726737"/>
    </source>
</evidence>